<organism evidence="4 5">
    <name type="scientific">Lentzea atacamensis</name>
    <dbReference type="NCBI Taxonomy" id="531938"/>
    <lineage>
        <taxon>Bacteria</taxon>
        <taxon>Bacillati</taxon>
        <taxon>Actinomycetota</taxon>
        <taxon>Actinomycetes</taxon>
        <taxon>Pseudonocardiales</taxon>
        <taxon>Pseudonocardiaceae</taxon>
        <taxon>Lentzea</taxon>
    </lineage>
</organism>
<feature type="domain" description="N-acetyltransferase" evidence="3">
    <location>
        <begin position="181"/>
        <end position="318"/>
    </location>
</feature>
<name>A0A316IG50_9PSEU</name>
<protein>
    <submittedName>
        <fullName evidence="4">Acetyltransferase (GNAT) family protein</fullName>
    </submittedName>
</protein>
<gene>
    <name evidence="4" type="ORF">C8D88_102499</name>
</gene>
<evidence type="ECO:0000256" key="1">
    <source>
        <dbReference type="ARBA" id="ARBA00022679"/>
    </source>
</evidence>
<accession>A0A316IG50</accession>
<dbReference type="Pfam" id="PF00583">
    <property type="entry name" value="Acetyltransf_1"/>
    <property type="match status" value="2"/>
</dbReference>
<dbReference type="GO" id="GO:0016747">
    <property type="term" value="F:acyltransferase activity, transferring groups other than amino-acyl groups"/>
    <property type="evidence" value="ECO:0007669"/>
    <property type="project" value="InterPro"/>
</dbReference>
<proteinExistence type="predicted"/>
<dbReference type="EMBL" id="QGHB01000002">
    <property type="protein sequence ID" value="PWK89228.1"/>
    <property type="molecule type" value="Genomic_DNA"/>
</dbReference>
<dbReference type="InterPro" id="IPR000182">
    <property type="entry name" value="GNAT_dom"/>
</dbReference>
<dbReference type="CDD" id="cd04301">
    <property type="entry name" value="NAT_SF"/>
    <property type="match status" value="1"/>
</dbReference>
<evidence type="ECO:0000256" key="2">
    <source>
        <dbReference type="ARBA" id="ARBA00023315"/>
    </source>
</evidence>
<comment type="caution">
    <text evidence="4">The sequence shown here is derived from an EMBL/GenBank/DDBJ whole genome shotgun (WGS) entry which is preliminary data.</text>
</comment>
<dbReference type="PANTHER" id="PTHR43877">
    <property type="entry name" value="AMINOALKYLPHOSPHONATE N-ACETYLTRANSFERASE-RELATED-RELATED"/>
    <property type="match status" value="1"/>
</dbReference>
<evidence type="ECO:0000259" key="3">
    <source>
        <dbReference type="PROSITE" id="PS51186"/>
    </source>
</evidence>
<dbReference type="InterPro" id="IPR016181">
    <property type="entry name" value="Acyl_CoA_acyltransferase"/>
</dbReference>
<sequence>MLKIKPLDLDEAAGLRGYADVRIAAQAVDHPGEPASSRDRIIASLREASPDFSEFVRLVALRDGEVVGIAAVGLRTRLAVGSITVHPRYRRQGIGTALLDALLPELRAGGREALENRVVTKGSAGEHWALARGFHVTASRVVQRLTVADVEPESWELSAPVGYRVERWIGATPEHLLVSVASTRRAIHDAPDTARDPEWTPELVRAAEAEDLAAGVEHRVVVAVEEATGLVVAFTDVQLYPDDFEHTVWHDTVVAPRHRARGLARFVKAHMLRWLLTDRPELERIDTGTAASNFPMIRVNERLGFVTAREVVVVSRSV</sequence>
<dbReference type="Gene3D" id="3.40.630.30">
    <property type="match status" value="1"/>
</dbReference>
<keyword evidence="2" id="KW-0012">Acyltransferase</keyword>
<keyword evidence="1 4" id="KW-0808">Transferase</keyword>
<evidence type="ECO:0000313" key="5">
    <source>
        <dbReference type="Proteomes" id="UP000246005"/>
    </source>
</evidence>
<dbReference type="SUPFAM" id="SSF55729">
    <property type="entry name" value="Acyl-CoA N-acyltransferases (Nat)"/>
    <property type="match status" value="2"/>
</dbReference>
<dbReference type="RefSeq" id="WP_170154824.1">
    <property type="nucleotide sequence ID" value="NZ_QGHB01000002.1"/>
</dbReference>
<dbReference type="Proteomes" id="UP000246005">
    <property type="component" value="Unassembled WGS sequence"/>
</dbReference>
<dbReference type="InterPro" id="IPR050832">
    <property type="entry name" value="Bact_Acetyltransf"/>
</dbReference>
<feature type="domain" description="N-acetyltransferase" evidence="3">
    <location>
        <begin position="1"/>
        <end position="156"/>
    </location>
</feature>
<dbReference type="PROSITE" id="PS51186">
    <property type="entry name" value="GNAT"/>
    <property type="match status" value="2"/>
</dbReference>
<reference evidence="4 5" key="1">
    <citation type="submission" date="2018-05" db="EMBL/GenBank/DDBJ databases">
        <title>Genomic Encyclopedia of Type Strains, Phase IV (KMG-IV): sequencing the most valuable type-strain genomes for metagenomic binning, comparative biology and taxonomic classification.</title>
        <authorList>
            <person name="Goeker M."/>
        </authorList>
    </citation>
    <scope>NUCLEOTIDE SEQUENCE [LARGE SCALE GENOMIC DNA]</scope>
    <source>
        <strain evidence="4 5">DSM 45480</strain>
    </source>
</reference>
<evidence type="ECO:0000313" key="4">
    <source>
        <dbReference type="EMBL" id="PWK89228.1"/>
    </source>
</evidence>
<dbReference type="AlphaFoldDB" id="A0A316IG50"/>